<evidence type="ECO:0000256" key="2">
    <source>
        <dbReference type="ARBA" id="ARBA00022676"/>
    </source>
</evidence>
<dbReference type="SUPFAM" id="SSF53448">
    <property type="entry name" value="Nucleotide-diphospho-sugar transferases"/>
    <property type="match status" value="1"/>
</dbReference>
<evidence type="ECO:0000256" key="8">
    <source>
        <dbReference type="ARBA" id="ARBA00023316"/>
    </source>
</evidence>
<keyword evidence="6" id="KW-0333">Golgi apparatus</keyword>
<name>A0A212TEW6_9BACT</name>
<dbReference type="Gene3D" id="3.90.550.10">
    <property type="entry name" value="Spore Coat Polysaccharide Biosynthesis Protein SpsA, Chain A"/>
    <property type="match status" value="1"/>
</dbReference>
<gene>
    <name evidence="10" type="ORF">SAMN06265337_1106</name>
</gene>
<dbReference type="InterPro" id="IPR029044">
    <property type="entry name" value="Nucleotide-diphossugar_trans"/>
</dbReference>
<reference evidence="11" key="1">
    <citation type="submission" date="2017-06" db="EMBL/GenBank/DDBJ databases">
        <authorList>
            <person name="Varghese N."/>
            <person name="Submissions S."/>
        </authorList>
    </citation>
    <scope>NUCLEOTIDE SEQUENCE [LARGE SCALE GENOMIC DNA]</scope>
    <source>
        <strain evidence="11">DSM 11116</strain>
    </source>
</reference>
<proteinExistence type="predicted"/>
<evidence type="ECO:0000256" key="4">
    <source>
        <dbReference type="ARBA" id="ARBA00022692"/>
    </source>
</evidence>
<keyword evidence="4 9" id="KW-0812">Transmembrane</keyword>
<feature type="transmembrane region" description="Helical" evidence="9">
    <location>
        <begin position="467"/>
        <end position="485"/>
    </location>
</feature>
<keyword evidence="2" id="KW-0328">Glycosyltransferase</keyword>
<dbReference type="CDD" id="cd06437">
    <property type="entry name" value="CESA_CaSu_A2"/>
    <property type="match status" value="1"/>
</dbReference>
<dbReference type="AlphaFoldDB" id="A0A212TEW6"/>
<dbReference type="GO" id="GO:0016757">
    <property type="term" value="F:glycosyltransferase activity"/>
    <property type="evidence" value="ECO:0007669"/>
    <property type="project" value="UniProtKB-KW"/>
</dbReference>
<keyword evidence="7 9" id="KW-0472">Membrane</keyword>
<dbReference type="PANTHER" id="PTHR32044:SF80">
    <property type="entry name" value="XYLOGLUCAN GLYCOSYLTRANSFERASE 2-RELATED"/>
    <property type="match status" value="1"/>
</dbReference>
<feature type="transmembrane region" description="Helical" evidence="9">
    <location>
        <begin position="311"/>
        <end position="332"/>
    </location>
</feature>
<sequence length="491" mass="55332">MLGLELLLVALYGLCLVFILSFSLTQFQLTRLARRAYGQPPAPLPPAPAEWPLVTVQLPIYNELYVVERVIDACARLQYPLNKLHLQILDDSTDETVALAAARVAYHRGRGLRIDHVRRPTREGFKAGALRHGLELTDGEFIAIFDADFVPEPDFLERTIPHFREPQTGVVQTRWGHLNEEYSLLTELQAFGLNAHFYVEQVGRTAGGYFINFNGTGGVWRRTCIEDAGGWQSDTLTEDLDLSYRAQMRGWRFKYLPRVVAPAELPAAMDALKSQQFRWTKGAAETARKHLGQMLRSSESVGIKIHATFHLLNSSVFGAILLMAVLSVPLVYVRADLPALQPAFQMASVFLLAFVPLTYYYYTSWQLAAQDRKPTGPAFLPRLLLFLSVMMGLSLHNARAVALGLWGKQSAFIRTPKLGLVRRQGTWQGRRYRTGGLDGLTLLEGLLALYFFSGLVAGVYFHDFGLFPFHLMLTVGYSLVFYYSLRHNSRQ</sequence>
<accession>A0A212TEW6</accession>
<evidence type="ECO:0000313" key="11">
    <source>
        <dbReference type="Proteomes" id="UP000198131"/>
    </source>
</evidence>
<evidence type="ECO:0000256" key="7">
    <source>
        <dbReference type="ARBA" id="ARBA00023136"/>
    </source>
</evidence>
<dbReference type="Proteomes" id="UP000198131">
    <property type="component" value="Unassembled WGS sequence"/>
</dbReference>
<evidence type="ECO:0000256" key="3">
    <source>
        <dbReference type="ARBA" id="ARBA00022679"/>
    </source>
</evidence>
<evidence type="ECO:0000256" key="9">
    <source>
        <dbReference type="SAM" id="Phobius"/>
    </source>
</evidence>
<organism evidence="10 11">
    <name type="scientific">Hymenobacter gelipurpurascens</name>
    <dbReference type="NCBI Taxonomy" id="89968"/>
    <lineage>
        <taxon>Bacteria</taxon>
        <taxon>Pseudomonadati</taxon>
        <taxon>Bacteroidota</taxon>
        <taxon>Cytophagia</taxon>
        <taxon>Cytophagales</taxon>
        <taxon>Hymenobacteraceae</taxon>
        <taxon>Hymenobacter</taxon>
    </lineage>
</organism>
<keyword evidence="11" id="KW-1185">Reference proteome</keyword>
<evidence type="ECO:0000313" key="10">
    <source>
        <dbReference type="EMBL" id="SNC64569.1"/>
    </source>
</evidence>
<feature type="transmembrane region" description="Helical" evidence="9">
    <location>
        <begin position="440"/>
        <end position="461"/>
    </location>
</feature>
<dbReference type="GO" id="GO:0071555">
    <property type="term" value="P:cell wall organization"/>
    <property type="evidence" value="ECO:0007669"/>
    <property type="project" value="UniProtKB-KW"/>
</dbReference>
<dbReference type="OrthoDB" id="9806824at2"/>
<keyword evidence="5 9" id="KW-1133">Transmembrane helix</keyword>
<feature type="transmembrane region" description="Helical" evidence="9">
    <location>
        <begin position="344"/>
        <end position="363"/>
    </location>
</feature>
<evidence type="ECO:0000256" key="5">
    <source>
        <dbReference type="ARBA" id="ARBA00022989"/>
    </source>
</evidence>
<dbReference type="EMBL" id="FYEW01000001">
    <property type="protein sequence ID" value="SNC64569.1"/>
    <property type="molecule type" value="Genomic_DNA"/>
</dbReference>
<dbReference type="Pfam" id="PF13641">
    <property type="entry name" value="Glyco_tranf_2_3"/>
    <property type="match status" value="1"/>
</dbReference>
<dbReference type="FunFam" id="3.90.550.10:FF:000057">
    <property type="entry name" value="Glycosyltransferase-like protein, family 2"/>
    <property type="match status" value="1"/>
</dbReference>
<protein>
    <submittedName>
        <fullName evidence="10">Glycosyltransferase, catalytic subunit of cellulose synthase and poly-beta-1,6-N-acetylglucosamine synthase</fullName>
    </submittedName>
</protein>
<evidence type="ECO:0000256" key="1">
    <source>
        <dbReference type="ARBA" id="ARBA00004653"/>
    </source>
</evidence>
<comment type="subcellular location">
    <subcellularLocation>
        <location evidence="1">Golgi apparatus membrane</location>
        <topology evidence="1">Multi-pass membrane protein</topology>
    </subcellularLocation>
</comment>
<keyword evidence="3 10" id="KW-0808">Transferase</keyword>
<evidence type="ECO:0000256" key="6">
    <source>
        <dbReference type="ARBA" id="ARBA00023034"/>
    </source>
</evidence>
<dbReference type="PANTHER" id="PTHR32044">
    <property type="entry name" value="GLUCOMANNAN 4-BETA-MANNOSYLTRANSFERASE 9"/>
    <property type="match status" value="1"/>
</dbReference>
<keyword evidence="8" id="KW-0961">Cell wall biogenesis/degradation</keyword>